<dbReference type="Pfam" id="PF00196">
    <property type="entry name" value="GerE"/>
    <property type="match status" value="1"/>
</dbReference>
<feature type="domain" description="HTH luxR-type" evidence="4">
    <location>
        <begin position="186"/>
        <end position="251"/>
    </location>
</feature>
<dbReference type="PROSITE" id="PS50043">
    <property type="entry name" value="HTH_LUXR_2"/>
    <property type="match status" value="1"/>
</dbReference>
<dbReference type="AlphaFoldDB" id="A0A2A4G7F9"/>
<evidence type="ECO:0000259" key="4">
    <source>
        <dbReference type="PROSITE" id="PS50043"/>
    </source>
</evidence>
<dbReference type="Proteomes" id="UP000219559">
    <property type="component" value="Unassembled WGS sequence"/>
</dbReference>
<dbReference type="Gene3D" id="3.30.450.20">
    <property type="entry name" value="PAS domain"/>
    <property type="match status" value="1"/>
</dbReference>
<organism evidence="5 6">
    <name type="scientific">Sediminicola luteus</name>
    <dbReference type="NCBI Taxonomy" id="319238"/>
    <lineage>
        <taxon>Bacteria</taxon>
        <taxon>Pseudomonadati</taxon>
        <taxon>Bacteroidota</taxon>
        <taxon>Flavobacteriia</taxon>
        <taxon>Flavobacteriales</taxon>
        <taxon>Flavobacteriaceae</taxon>
        <taxon>Sediminicola</taxon>
    </lineage>
</organism>
<protein>
    <submittedName>
        <fullName evidence="5">Helix-turn-helix transcriptional regulator</fullName>
    </submittedName>
</protein>
<dbReference type="SMART" id="SM00421">
    <property type="entry name" value="HTH_LUXR"/>
    <property type="match status" value="1"/>
</dbReference>
<dbReference type="GO" id="GO:0006355">
    <property type="term" value="P:regulation of DNA-templated transcription"/>
    <property type="evidence" value="ECO:0007669"/>
    <property type="project" value="InterPro"/>
</dbReference>
<dbReference type="PANTHER" id="PTHR44688:SF16">
    <property type="entry name" value="DNA-BINDING TRANSCRIPTIONAL ACTIVATOR DEVR_DOSR"/>
    <property type="match status" value="1"/>
</dbReference>
<proteinExistence type="predicted"/>
<keyword evidence="1" id="KW-0805">Transcription regulation</keyword>
<dbReference type="EMBL" id="NBWU01000003">
    <property type="protein sequence ID" value="PCE64373.1"/>
    <property type="molecule type" value="Genomic_DNA"/>
</dbReference>
<keyword evidence="6" id="KW-1185">Reference proteome</keyword>
<evidence type="ECO:0000256" key="1">
    <source>
        <dbReference type="ARBA" id="ARBA00023015"/>
    </source>
</evidence>
<comment type="caution">
    <text evidence="5">The sequence shown here is derived from an EMBL/GenBank/DDBJ whole genome shotgun (WGS) entry which is preliminary data.</text>
</comment>
<dbReference type="OrthoDB" id="1727128at2"/>
<dbReference type="Gene3D" id="1.10.10.10">
    <property type="entry name" value="Winged helix-like DNA-binding domain superfamily/Winged helix DNA-binding domain"/>
    <property type="match status" value="1"/>
</dbReference>
<accession>A0A2A4G7F9</accession>
<gene>
    <name evidence="5" type="ORF">B7P33_08750</name>
</gene>
<keyword evidence="2" id="KW-0238">DNA-binding</keyword>
<dbReference type="GO" id="GO:0003677">
    <property type="term" value="F:DNA binding"/>
    <property type="evidence" value="ECO:0007669"/>
    <property type="project" value="UniProtKB-KW"/>
</dbReference>
<reference evidence="5 6" key="1">
    <citation type="submission" date="2017-04" db="EMBL/GenBank/DDBJ databases">
        <title>A new member of the family Flavobacteriaceae isolated from ascidians.</title>
        <authorList>
            <person name="Chen L."/>
        </authorList>
    </citation>
    <scope>NUCLEOTIDE SEQUENCE [LARGE SCALE GENOMIC DNA]</scope>
    <source>
        <strain evidence="5 6">HQA918</strain>
    </source>
</reference>
<evidence type="ECO:0000313" key="6">
    <source>
        <dbReference type="Proteomes" id="UP000219559"/>
    </source>
</evidence>
<name>A0A2A4G7F9_9FLAO</name>
<dbReference type="InterPro" id="IPR000792">
    <property type="entry name" value="Tscrpt_reg_LuxR_C"/>
</dbReference>
<dbReference type="PANTHER" id="PTHR44688">
    <property type="entry name" value="DNA-BINDING TRANSCRIPTIONAL ACTIVATOR DEVR_DOSR"/>
    <property type="match status" value="1"/>
</dbReference>
<dbReference type="InterPro" id="IPR036388">
    <property type="entry name" value="WH-like_DNA-bd_sf"/>
</dbReference>
<dbReference type="SUPFAM" id="SSF46894">
    <property type="entry name" value="C-terminal effector domain of the bipartite response regulators"/>
    <property type="match status" value="1"/>
</dbReference>
<evidence type="ECO:0000256" key="2">
    <source>
        <dbReference type="ARBA" id="ARBA00023125"/>
    </source>
</evidence>
<dbReference type="PRINTS" id="PR00038">
    <property type="entry name" value="HTHLUXR"/>
</dbReference>
<dbReference type="CDD" id="cd06170">
    <property type="entry name" value="LuxR_C_like"/>
    <property type="match status" value="1"/>
</dbReference>
<sequence length="253" mass="29531">MAKQIDDFFSMKNTVRSLSESDKGKTMDYLAPIKAFARTTYKSIYIIDYQVKGFEYVSANPLFLCGHTPEEVQQMGYGFYFKYVPETDLDLLLRINTLGFDLYEKQPLEERLLYSITYDFRLRNQEGKDLMINQKLTPLFLTETGQVWKALCVISLSNEQHAGNVKVHKQGTDEVMLYDFDAECWRVQEKIKLSEREQEILQYSSRGFSIKEIAEALFVSPDTVKFHRRKMFEKLEVANISEALSYATHNKLI</sequence>
<keyword evidence="3" id="KW-0804">Transcription</keyword>
<dbReference type="InterPro" id="IPR016032">
    <property type="entry name" value="Sig_transdc_resp-reg_C-effctor"/>
</dbReference>
<evidence type="ECO:0000256" key="3">
    <source>
        <dbReference type="ARBA" id="ARBA00023163"/>
    </source>
</evidence>
<evidence type="ECO:0000313" key="5">
    <source>
        <dbReference type="EMBL" id="PCE64373.1"/>
    </source>
</evidence>
<dbReference type="RefSeq" id="WP_097440495.1">
    <property type="nucleotide sequence ID" value="NZ_KZ300476.1"/>
</dbReference>